<keyword evidence="4" id="KW-1185">Reference proteome</keyword>
<dbReference type="OrthoDB" id="1900300at2759"/>
<organism evidence="3">
    <name type="scientific">Triticum aestivum</name>
    <name type="common">Wheat</name>
    <dbReference type="NCBI Taxonomy" id="4565"/>
    <lineage>
        <taxon>Eukaryota</taxon>
        <taxon>Viridiplantae</taxon>
        <taxon>Streptophyta</taxon>
        <taxon>Embryophyta</taxon>
        <taxon>Tracheophyta</taxon>
        <taxon>Spermatophyta</taxon>
        <taxon>Magnoliopsida</taxon>
        <taxon>Liliopsida</taxon>
        <taxon>Poales</taxon>
        <taxon>Poaceae</taxon>
        <taxon>BOP clade</taxon>
        <taxon>Pooideae</taxon>
        <taxon>Triticodae</taxon>
        <taxon>Triticeae</taxon>
        <taxon>Triticinae</taxon>
        <taxon>Triticum</taxon>
    </lineage>
</organism>
<accession>A0A3B6KLS2</accession>
<gene>
    <name evidence="3" type="primary">LOC123104800</name>
</gene>
<dbReference type="Gramene" id="TraesNOR5A03G02742720.1">
    <property type="protein sequence ID" value="TraesNOR5A03G02742720.1"/>
    <property type="gene ID" value="TraesNOR5A03G02742720"/>
</dbReference>
<feature type="region of interest" description="Disordered" evidence="1">
    <location>
        <begin position="213"/>
        <end position="258"/>
    </location>
</feature>
<evidence type="ECO:0000256" key="1">
    <source>
        <dbReference type="SAM" id="MobiDB-lite"/>
    </source>
</evidence>
<dbReference type="Proteomes" id="UP000019116">
    <property type="component" value="Chromosome 5A"/>
</dbReference>
<dbReference type="Gramene" id="TraesSTA5A03G02710300.1">
    <property type="protein sequence ID" value="TraesSTA5A03G02710300.1"/>
    <property type="gene ID" value="TraesSTA5A03G02710300"/>
</dbReference>
<dbReference type="OMA" id="HARMEMY"/>
<dbReference type="GeneID" id="123104800"/>
<dbReference type="EnsemblPlants" id="TraesCS5A02G360100.1">
    <property type="protein sequence ID" value="TraesCS5A02G360100.1"/>
    <property type="gene ID" value="TraesCS5A02G360100"/>
</dbReference>
<feature type="compositionally biased region" description="Basic and acidic residues" evidence="1">
    <location>
        <begin position="213"/>
        <end position="223"/>
    </location>
</feature>
<proteinExistence type="predicted"/>
<dbReference type="InterPro" id="IPR044822">
    <property type="entry name" value="Myb_DNA-bind_4"/>
</dbReference>
<evidence type="ECO:0000313" key="3">
    <source>
        <dbReference type="EnsemblPlants" id="TraesCS5A02G360100.1"/>
    </source>
</evidence>
<dbReference type="Gramene" id="TraesCS5A02G360100.1">
    <property type="protein sequence ID" value="TraesCS5A02G360100.1"/>
    <property type="gene ID" value="TraesCS5A02G360100"/>
</dbReference>
<feature type="region of interest" description="Disordered" evidence="1">
    <location>
        <begin position="137"/>
        <end position="193"/>
    </location>
</feature>
<dbReference type="RefSeq" id="XP_044382634.1">
    <property type="nucleotide sequence ID" value="XM_044526699.1"/>
</dbReference>
<sequence length="351" mass="37329">MDSLPDGAAPPAPTPQQQQPKRDEWSESGISRLLEAYEAKWLLRNRAKLKWSDWVDIAHDVSAHCSSSDHAASKPGAAAGGTAKTPNQCKNKVESMKKRYRAESAAATRAGSAGVASASGGPSWRFFGRMDGLLKGPAAGCSGQPQAQPEPSYDGIVQPRAPLKAEPEVDAEADTALQQPPDTAGPPGALSELLSADANGSATVKAEKTVDLATHKESGRAADSDAANVSSPRSKEVEVGVNDDGAEEVDTPRKRKSPELDVARSIELLASSFVKIERARLEVYRDTERMRAEAEVKKGEMELRRTEIMAKTQLQIARLFAKRLKECVGSRNGGSSSQADTLAKKGENGSG</sequence>
<dbReference type="Gramene" id="TraesCS5A03G0864700.1">
    <property type="protein sequence ID" value="TraesCS5A03G0864700.1.CDS"/>
    <property type="gene ID" value="TraesCS5A03G0864700"/>
</dbReference>
<feature type="region of interest" description="Disordered" evidence="1">
    <location>
        <begin position="328"/>
        <end position="351"/>
    </location>
</feature>
<dbReference type="Pfam" id="PF13837">
    <property type="entry name" value="Myb_DNA-bind_4"/>
    <property type="match status" value="1"/>
</dbReference>
<dbReference type="PANTHER" id="PTHR31307:SF45">
    <property type="entry name" value="OS09G0558200 PROTEIN"/>
    <property type="match status" value="1"/>
</dbReference>
<feature type="domain" description="Myb/SANT-like DNA-binding" evidence="2">
    <location>
        <begin position="22"/>
        <end position="131"/>
    </location>
</feature>
<evidence type="ECO:0000259" key="2">
    <source>
        <dbReference type="Pfam" id="PF13837"/>
    </source>
</evidence>
<reference evidence="3" key="2">
    <citation type="submission" date="2018-10" db="UniProtKB">
        <authorList>
            <consortium name="EnsemblPlants"/>
        </authorList>
    </citation>
    <scope>IDENTIFICATION</scope>
</reference>
<dbReference type="AlphaFoldDB" id="A0A3B6KLS2"/>
<dbReference type="PANTHER" id="PTHR31307">
    <property type="entry name" value="TRIHELIX TRANSCRIPTION FACTOR ASIL2"/>
    <property type="match status" value="1"/>
</dbReference>
<evidence type="ECO:0000313" key="4">
    <source>
        <dbReference type="Proteomes" id="UP000019116"/>
    </source>
</evidence>
<dbReference type="InterPro" id="IPR044823">
    <property type="entry name" value="ASIL1/2-like"/>
</dbReference>
<feature type="region of interest" description="Disordered" evidence="1">
    <location>
        <begin position="66"/>
        <end position="89"/>
    </location>
</feature>
<reference evidence="3" key="1">
    <citation type="submission" date="2018-08" db="EMBL/GenBank/DDBJ databases">
        <authorList>
            <person name="Rossello M."/>
        </authorList>
    </citation>
    <scope>NUCLEOTIDE SEQUENCE [LARGE SCALE GENOMIC DNA]</scope>
    <source>
        <strain evidence="3">cv. Chinese Spring</strain>
    </source>
</reference>
<feature type="compositionally biased region" description="Low complexity" evidence="1">
    <location>
        <begin position="66"/>
        <end position="86"/>
    </location>
</feature>
<feature type="compositionally biased region" description="Basic and acidic residues" evidence="1">
    <location>
        <begin position="342"/>
        <end position="351"/>
    </location>
</feature>
<protein>
    <recommendedName>
        <fullName evidence="2">Myb/SANT-like DNA-binding domain-containing protein</fullName>
    </recommendedName>
</protein>
<dbReference type="STRING" id="4565.A0A3B6KLS2"/>
<name>A0A3B6KLS2_WHEAT</name>
<feature type="region of interest" description="Disordered" evidence="1">
    <location>
        <begin position="1"/>
        <end position="27"/>
    </location>
</feature>